<dbReference type="InterPro" id="IPR011758">
    <property type="entry name" value="RimK-rel_E_lig"/>
</dbReference>
<evidence type="ECO:0000259" key="3">
    <source>
        <dbReference type="PROSITE" id="PS50975"/>
    </source>
</evidence>
<dbReference type="PROSITE" id="PS50975">
    <property type="entry name" value="ATP_GRASP"/>
    <property type="match status" value="1"/>
</dbReference>
<dbReference type="OrthoDB" id="336227at2"/>
<dbReference type="GO" id="GO:0018169">
    <property type="term" value="F:ribosomal S6-glutamic acid ligase activity"/>
    <property type="evidence" value="ECO:0007669"/>
    <property type="project" value="TreeGrafter"/>
</dbReference>
<protein>
    <submittedName>
        <fullName evidence="4">Alpha-L-glutamate ligase-like protein</fullName>
    </submittedName>
</protein>
<evidence type="ECO:0000256" key="2">
    <source>
        <dbReference type="PROSITE-ProRule" id="PRU00409"/>
    </source>
</evidence>
<keyword evidence="5" id="KW-1185">Reference proteome</keyword>
<keyword evidence="2" id="KW-0547">Nucleotide-binding</keyword>
<dbReference type="RefSeq" id="WP_110266568.1">
    <property type="nucleotide sequence ID" value="NZ_CAKZQT010000005.1"/>
</dbReference>
<dbReference type="PANTHER" id="PTHR21621:SF0">
    <property type="entry name" value="BETA-CITRYLGLUTAMATE SYNTHASE B-RELATED"/>
    <property type="match status" value="1"/>
</dbReference>
<sequence>MKWLASPRHLRELGVLGMNARNALYIGPNNRRRYYPRVDDKLLTKQLAIDAGIAVPELYGVVETQHGARRIDRILDGRSDFVIKPARGSGGDGITVITGRIGGSYRKASGVPLDLDDLSHHISNILSGMYSLGGQPDRAMIEYRVHAHAVFGSISYHGVPDVRVIVYRGYPVLAMLRLPTRLSDGKANLHQGAIGVGIDIGGGRTTHGVWREMPVTVHPDTMYAIADVQVPDWETVLQLSARAYELTGLGYLGVDIVIDSNLGPLILELNARPGLSIQIANRVGLRSRLEVVDRDGDRKAPAEARIAFSKARFGGSRASDTPSTEPA</sequence>
<dbReference type="NCBIfam" id="TIGR02291">
    <property type="entry name" value="rimK_rel_E_lig"/>
    <property type="match status" value="1"/>
</dbReference>
<dbReference type="GO" id="GO:0005524">
    <property type="term" value="F:ATP binding"/>
    <property type="evidence" value="ECO:0007669"/>
    <property type="project" value="UniProtKB-UniRule"/>
</dbReference>
<dbReference type="InterPro" id="IPR039523">
    <property type="entry name" value="RimK-rel_E_lig_ATP-grasp"/>
</dbReference>
<evidence type="ECO:0000256" key="1">
    <source>
        <dbReference type="ARBA" id="ARBA00023211"/>
    </source>
</evidence>
<feature type="domain" description="ATP-grasp" evidence="3">
    <location>
        <begin position="45"/>
        <end position="296"/>
    </location>
</feature>
<dbReference type="PANTHER" id="PTHR21621">
    <property type="entry name" value="RIBOSOMAL PROTEIN S6 MODIFICATION PROTEIN"/>
    <property type="match status" value="1"/>
</dbReference>
<dbReference type="Pfam" id="PF14397">
    <property type="entry name" value="ATPgrasp_ST"/>
    <property type="match status" value="1"/>
</dbReference>
<dbReference type="SUPFAM" id="SSF56059">
    <property type="entry name" value="Glutathione synthetase ATP-binding domain-like"/>
    <property type="match status" value="1"/>
</dbReference>
<dbReference type="GO" id="GO:0046872">
    <property type="term" value="F:metal ion binding"/>
    <property type="evidence" value="ECO:0007669"/>
    <property type="project" value="InterPro"/>
</dbReference>
<organism evidence="4 5">
    <name type="scientific">Sinimarinibacterium flocculans</name>
    <dbReference type="NCBI Taxonomy" id="985250"/>
    <lineage>
        <taxon>Bacteria</taxon>
        <taxon>Pseudomonadati</taxon>
        <taxon>Pseudomonadota</taxon>
        <taxon>Gammaproteobacteria</taxon>
        <taxon>Nevskiales</taxon>
        <taxon>Nevskiaceae</taxon>
        <taxon>Sinimarinibacterium</taxon>
    </lineage>
</organism>
<name>A0A318E6A2_9GAMM</name>
<keyword evidence="4" id="KW-0436">Ligase</keyword>
<keyword evidence="2" id="KW-0067">ATP-binding</keyword>
<proteinExistence type="predicted"/>
<dbReference type="GO" id="GO:0009432">
    <property type="term" value="P:SOS response"/>
    <property type="evidence" value="ECO:0007669"/>
    <property type="project" value="TreeGrafter"/>
</dbReference>
<evidence type="ECO:0000313" key="5">
    <source>
        <dbReference type="Proteomes" id="UP000248330"/>
    </source>
</evidence>
<reference evidence="4 5" key="1">
    <citation type="submission" date="2018-04" db="EMBL/GenBank/DDBJ databases">
        <title>Genomic Encyclopedia of Type Strains, Phase IV (KMG-IV): sequencing the most valuable type-strain genomes for metagenomic binning, comparative biology and taxonomic classification.</title>
        <authorList>
            <person name="Goeker M."/>
        </authorList>
    </citation>
    <scope>NUCLEOTIDE SEQUENCE [LARGE SCALE GENOMIC DNA]</scope>
    <source>
        <strain evidence="4 5">DSM 104150</strain>
    </source>
</reference>
<accession>A0A318E6A2</accession>
<evidence type="ECO:0000313" key="4">
    <source>
        <dbReference type="EMBL" id="PXV64564.1"/>
    </source>
</evidence>
<dbReference type="AlphaFoldDB" id="A0A318E6A2"/>
<keyword evidence="1" id="KW-0464">Manganese</keyword>
<dbReference type="Proteomes" id="UP000248330">
    <property type="component" value="Unassembled WGS sequence"/>
</dbReference>
<gene>
    <name evidence="4" type="ORF">C8D93_11214</name>
</gene>
<comment type="caution">
    <text evidence="4">The sequence shown here is derived from an EMBL/GenBank/DDBJ whole genome shotgun (WGS) entry which is preliminary data.</text>
</comment>
<dbReference type="GO" id="GO:0005737">
    <property type="term" value="C:cytoplasm"/>
    <property type="evidence" value="ECO:0007669"/>
    <property type="project" value="TreeGrafter"/>
</dbReference>
<dbReference type="EMBL" id="QICN01000012">
    <property type="protein sequence ID" value="PXV64564.1"/>
    <property type="molecule type" value="Genomic_DNA"/>
</dbReference>
<dbReference type="Gene3D" id="3.30.470.20">
    <property type="entry name" value="ATP-grasp fold, B domain"/>
    <property type="match status" value="1"/>
</dbReference>
<dbReference type="InterPro" id="IPR011761">
    <property type="entry name" value="ATP-grasp"/>
</dbReference>